<reference evidence="2" key="3">
    <citation type="submission" date="2020-06" db="EMBL/GenBank/DDBJ databases">
        <authorList>
            <person name="Camacho E."/>
            <person name="Gonzalez-de la Fuente S."/>
            <person name="Rastrojo A."/>
            <person name="Peiro-Pastor R."/>
            <person name="Solana JC."/>
            <person name="Tabera L."/>
            <person name="Gamarro F."/>
            <person name="Carrasco-Ramiro F."/>
            <person name="Requena JM."/>
            <person name="Aguado B."/>
        </authorList>
    </citation>
    <scope>NUCLEOTIDE SEQUENCE</scope>
</reference>
<sequence length="596" mass="66680">MKRELAPTPPGAPRCEDGFESPSGIRVTCTKDWVKQHPVEGDGLCVHLYQYLHKNVKGREHSMSAVLLPDTVVFDHNFPRAWYAYDRKNSEIVKRPGSMLDAQTMYAHFSESVKGCDIVAQFFHTSVDVEEDWKEVLTPQQLRAHQYANQQLTYVEFFTADALRCFLFDQKRKPDGVLQKFVIPKGEGSSRRNFQLQVIWTPYITTVYRRTNRSRLTDHVVPLANRAATFDGAPYLSDETLVADETKRQVTQLCESIADHFYATEKKRLSRLILYVKADDQSRMWVLWSSCIRVAPDAMNPTLLRVPVCLSMRTEVLNDGGSTLTRLQTRRHRQRQLLALDAELFEMTRDFEFALTLNASHKRQAKALGLRGRGHGTGPQVRPTRWRGDQKAPVERENPLYASFLALEVGSGGTAPVSVVPFVGRDSGSMQPDRCTAVSQLDDEGVAGGEDELVSDPVAQVQEELVALAMDAWYATYSTILADDPHMMPTARAELAAPLVGTLTQEELQGLVEVLGLLPAPSDPAAADASRSATDVAAATSTSHYVVAPYLVTSGRRLDRPSAEVELDVVSYLAEVFRRRGDEISRSCMEKFSHFL</sequence>
<evidence type="ECO:0000313" key="4">
    <source>
        <dbReference type="Proteomes" id="UP000318821"/>
    </source>
</evidence>
<dbReference type="VEuPathDB" id="TriTrypDB:LdCL_300007500"/>
<accession>A0A504XBA8</accession>
<protein>
    <submittedName>
        <fullName evidence="2">Hypothetical_protein_conserved</fullName>
    </submittedName>
</protein>
<evidence type="ECO:0000256" key="1">
    <source>
        <dbReference type="SAM" id="MobiDB-lite"/>
    </source>
</evidence>
<reference evidence="4" key="2">
    <citation type="submission" date="2019-02" db="EMBL/GenBank/DDBJ databases">
        <title>FDA dAtabase for Regulatory Grade micrObial Sequences (FDA-ARGOS): Supporting development and validation of Infectious Disease Dx tests.</title>
        <authorList>
            <person name="Duncan R."/>
            <person name="Fisher C."/>
            <person name="Tallon L."/>
            <person name="Sadzewicz L."/>
            <person name="Sengamalay N."/>
            <person name="Ott S."/>
            <person name="Godinez A."/>
            <person name="Nagaraj S."/>
            <person name="Vavikolanu K."/>
            <person name="Vyas G."/>
            <person name="Nadendla S."/>
            <person name="Aluvathingal J."/>
            <person name="Sichtig H."/>
        </authorList>
    </citation>
    <scope>NUCLEOTIDE SEQUENCE [LARGE SCALE GENOMIC DNA]</scope>
    <source>
        <strain evidence="4">FDAARGOS_360</strain>
    </source>
</reference>
<reference evidence="3" key="1">
    <citation type="submission" date="2019-02" db="EMBL/GenBank/DDBJ databases">
        <title>FDA dAtabase for Regulatory Grade micrObial Sequences (FDA-ARGOS): Supporting development and validation of Infectious Disease Dx tests.</title>
        <authorList>
            <person name="Duncan R."/>
            <person name="Fisher C."/>
            <person name="Tallon L.J."/>
            <person name="Sadzewicz L."/>
            <person name="Sengamalay N."/>
            <person name="Ott S."/>
            <person name="Godinez A."/>
            <person name="Nagaraj S."/>
            <person name="Nadendla S."/>
            <person name="Sichtig H."/>
        </authorList>
    </citation>
    <scope>NUCLEOTIDE SEQUENCE</scope>
    <source>
        <strain evidence="3">FDAARGOS_360</strain>
    </source>
</reference>
<dbReference type="AlphaFoldDB" id="A0A504XBA8"/>
<name>A0A504XBA8_LEIDO</name>
<feature type="region of interest" description="Disordered" evidence="1">
    <location>
        <begin position="370"/>
        <end position="391"/>
    </location>
</feature>
<dbReference type="VEuPathDB" id="TriTrypDB:LdBPK_300240.1"/>
<dbReference type="Proteomes" id="UP000601710">
    <property type="component" value="Chromosome 30"/>
</dbReference>
<organism evidence="3 4">
    <name type="scientific">Leishmania donovani</name>
    <dbReference type="NCBI Taxonomy" id="5661"/>
    <lineage>
        <taxon>Eukaryota</taxon>
        <taxon>Discoba</taxon>
        <taxon>Euglenozoa</taxon>
        <taxon>Kinetoplastea</taxon>
        <taxon>Metakinetoplastina</taxon>
        <taxon>Trypanosomatida</taxon>
        <taxon>Trypanosomatidae</taxon>
        <taxon>Leishmaniinae</taxon>
        <taxon>Leishmania</taxon>
    </lineage>
</organism>
<gene>
    <name evidence="3" type="ORF">CGC20_7570</name>
    <name evidence="2" type="ORF">LDHU3_30.0380</name>
</gene>
<dbReference type="VEuPathDB" id="TriTrypDB:LDHU3_30.0380"/>
<proteinExistence type="predicted"/>
<evidence type="ECO:0000313" key="2">
    <source>
        <dbReference type="EMBL" id="CAC5432042.1"/>
    </source>
</evidence>
<evidence type="ECO:0000313" key="3">
    <source>
        <dbReference type="EMBL" id="TPP43480.1"/>
    </source>
</evidence>
<dbReference type="Proteomes" id="UP000318821">
    <property type="component" value="Unassembled WGS sequence"/>
</dbReference>
<dbReference type="EMBL" id="RHLD01000008">
    <property type="protein sequence ID" value="TPP43480.1"/>
    <property type="molecule type" value="Genomic_DNA"/>
</dbReference>
<dbReference type="EMBL" id="LR812650">
    <property type="protein sequence ID" value="CAC5432042.1"/>
    <property type="molecule type" value="Genomic_DNA"/>
</dbReference>